<reference evidence="4 5" key="1">
    <citation type="submission" date="2015-09" db="EMBL/GenBank/DDBJ databases">
        <authorList>
            <consortium name="Pathogen Informatics"/>
        </authorList>
    </citation>
    <scope>NUCLEOTIDE SEQUENCE [LARGE SCALE GENOMIC DNA]</scope>
    <source>
        <strain evidence="4 5">2789STDY5834856</strain>
    </source>
</reference>
<evidence type="ECO:0000313" key="4">
    <source>
        <dbReference type="EMBL" id="CUO15761.1"/>
    </source>
</evidence>
<dbReference type="RefSeq" id="WP_055264574.1">
    <property type="nucleotide sequence ID" value="NZ_CABIXQ010000006.1"/>
</dbReference>
<evidence type="ECO:0000256" key="1">
    <source>
        <dbReference type="ARBA" id="ARBA00010702"/>
    </source>
</evidence>
<keyword evidence="3" id="KW-0479">Metal-binding</keyword>
<name>A0A174CQD0_9CLOT</name>
<keyword evidence="2 4" id="KW-0378">Hydrolase</keyword>
<organism evidence="4 5">
    <name type="scientific">Clostridium disporicum</name>
    <dbReference type="NCBI Taxonomy" id="84024"/>
    <lineage>
        <taxon>Bacteria</taxon>
        <taxon>Bacillati</taxon>
        <taxon>Bacillota</taxon>
        <taxon>Clostridia</taxon>
        <taxon>Eubacteriales</taxon>
        <taxon>Clostridiaceae</taxon>
        <taxon>Clostridium</taxon>
    </lineage>
</organism>
<evidence type="ECO:0000313" key="5">
    <source>
        <dbReference type="Proteomes" id="UP000095594"/>
    </source>
</evidence>
<gene>
    <name evidence="4" type="primary">draG</name>
    <name evidence="4" type="ORF">ERS852471_01039</name>
</gene>
<feature type="binding site" evidence="3">
    <location>
        <position position="57"/>
    </location>
    <ligand>
        <name>Mg(2+)</name>
        <dbReference type="ChEBI" id="CHEBI:18420"/>
        <label>1</label>
    </ligand>
</feature>
<feature type="binding site" evidence="3">
    <location>
        <position position="56"/>
    </location>
    <ligand>
        <name>Mg(2+)</name>
        <dbReference type="ChEBI" id="CHEBI:18420"/>
        <label>1</label>
    </ligand>
</feature>
<accession>A0A174CQD0</accession>
<feature type="binding site" evidence="3">
    <location>
        <position position="291"/>
    </location>
    <ligand>
        <name>Mg(2+)</name>
        <dbReference type="ChEBI" id="CHEBI:18420"/>
        <label>1</label>
    </ligand>
</feature>
<evidence type="ECO:0000256" key="2">
    <source>
        <dbReference type="ARBA" id="ARBA00022801"/>
    </source>
</evidence>
<dbReference type="GO" id="GO:0047407">
    <property type="term" value="F:ADP-ribosyl-[dinitrogen reductase] hydrolase activity"/>
    <property type="evidence" value="ECO:0007669"/>
    <property type="project" value="UniProtKB-EC"/>
</dbReference>
<dbReference type="InterPro" id="IPR050792">
    <property type="entry name" value="ADP-ribosylglycohydrolase"/>
</dbReference>
<dbReference type="AlphaFoldDB" id="A0A174CQD0"/>
<dbReference type="InterPro" id="IPR005502">
    <property type="entry name" value="Ribosyl_crysJ1"/>
</dbReference>
<evidence type="ECO:0000256" key="3">
    <source>
        <dbReference type="PIRSR" id="PIRSR605502-1"/>
    </source>
</evidence>
<comment type="cofactor">
    <cofactor evidence="3">
        <name>Mg(2+)</name>
        <dbReference type="ChEBI" id="CHEBI:18420"/>
    </cofactor>
    <text evidence="3">Binds 2 magnesium ions per subunit.</text>
</comment>
<feature type="binding site" evidence="3">
    <location>
        <position position="288"/>
    </location>
    <ligand>
        <name>Mg(2+)</name>
        <dbReference type="ChEBI" id="CHEBI:18420"/>
        <label>1</label>
    </ligand>
</feature>
<dbReference type="OrthoDB" id="9798107at2"/>
<keyword evidence="4" id="KW-0326">Glycosidase</keyword>
<dbReference type="Pfam" id="PF03747">
    <property type="entry name" value="ADP_ribosyl_GH"/>
    <property type="match status" value="1"/>
</dbReference>
<feature type="binding site" evidence="3">
    <location>
        <position position="58"/>
    </location>
    <ligand>
        <name>Mg(2+)</name>
        <dbReference type="ChEBI" id="CHEBI:18420"/>
        <label>1</label>
    </ligand>
</feature>
<keyword evidence="3" id="KW-0460">Magnesium</keyword>
<proteinExistence type="inferred from homology"/>
<dbReference type="PANTHER" id="PTHR16222:SF24">
    <property type="entry name" value="ADP-RIBOSYLHYDROLASE ARH3"/>
    <property type="match status" value="1"/>
</dbReference>
<dbReference type="Proteomes" id="UP000095594">
    <property type="component" value="Unassembled WGS sequence"/>
</dbReference>
<dbReference type="EMBL" id="CYZX01000006">
    <property type="protein sequence ID" value="CUO15761.1"/>
    <property type="molecule type" value="Genomic_DNA"/>
</dbReference>
<dbReference type="InterPro" id="IPR036705">
    <property type="entry name" value="Ribosyl_crysJ1_sf"/>
</dbReference>
<dbReference type="GO" id="GO:0046872">
    <property type="term" value="F:metal ion binding"/>
    <property type="evidence" value="ECO:0007669"/>
    <property type="project" value="UniProtKB-KW"/>
</dbReference>
<dbReference type="SUPFAM" id="SSF101478">
    <property type="entry name" value="ADP-ribosylglycohydrolase"/>
    <property type="match status" value="1"/>
</dbReference>
<protein>
    <submittedName>
        <fullName evidence="4">ADP-ribosylation/crystallin J1</fullName>
        <ecNumber evidence="4">3.2.2.24</ecNumber>
    </submittedName>
</protein>
<dbReference type="Gene3D" id="1.10.4080.10">
    <property type="entry name" value="ADP-ribosylation/Crystallin J1"/>
    <property type="match status" value="1"/>
</dbReference>
<feature type="binding site" evidence="3">
    <location>
        <position position="290"/>
    </location>
    <ligand>
        <name>Mg(2+)</name>
        <dbReference type="ChEBI" id="CHEBI:18420"/>
        <label>1</label>
    </ligand>
</feature>
<sequence>MRKTKVYYRGCLVGGAIGDALGWPVEFMSLEEIKSKYGKNGINNIIIGRRGRAEITDDTQMTLFTAEGLLRGETRGYNKGVSDSNKCIYNAYLRWLYTQGDPADDDLNIYDGYLIKQKELYVKRAPGMTCLTSLRNRELGTIDNPVNDSKGCGCVMRVAPVGLFYRPNFAFNKGMECAAITHGHITGHLSAGAFAYIISSIISGMDIVHSVEDALIELSKYYNSEDVIDILKKAINLSISKKSNEICIKEIGQGWIAEEALAIAVFCALRYKDDFEGAIIAAVNHSGDSDSTGAMTGNILGAHLGLNKIPRKWTSKLELYDVITKVADDLLTGYSDEGDWWMKYPGY</sequence>
<dbReference type="EC" id="3.2.2.24" evidence="4"/>
<dbReference type="PANTHER" id="PTHR16222">
    <property type="entry name" value="ADP-RIBOSYLGLYCOHYDROLASE"/>
    <property type="match status" value="1"/>
</dbReference>
<comment type="similarity">
    <text evidence="1">Belongs to the ADP-ribosylglycohydrolase family.</text>
</comment>